<feature type="compositionally biased region" description="Basic residues" evidence="1">
    <location>
        <begin position="553"/>
        <end position="562"/>
    </location>
</feature>
<feature type="compositionally biased region" description="Polar residues" evidence="1">
    <location>
        <begin position="704"/>
        <end position="716"/>
    </location>
</feature>
<dbReference type="KEGG" id="btab:109034319"/>
<dbReference type="SMART" id="SM00443">
    <property type="entry name" value="G_patch"/>
    <property type="match status" value="1"/>
</dbReference>
<evidence type="ECO:0000259" key="2">
    <source>
        <dbReference type="PROSITE" id="PS50174"/>
    </source>
</evidence>
<feature type="compositionally biased region" description="Basic and acidic residues" evidence="1">
    <location>
        <begin position="572"/>
        <end position="584"/>
    </location>
</feature>
<feature type="compositionally biased region" description="Basic and acidic residues" evidence="1">
    <location>
        <begin position="96"/>
        <end position="111"/>
    </location>
</feature>
<evidence type="ECO:0000256" key="1">
    <source>
        <dbReference type="SAM" id="MobiDB-lite"/>
    </source>
</evidence>
<feature type="region of interest" description="Disordered" evidence="1">
    <location>
        <begin position="350"/>
        <end position="775"/>
    </location>
</feature>
<gene>
    <name evidence="3" type="ORF">BEMITA_LOCUS7157</name>
</gene>
<dbReference type="PANTHER" id="PTHR23149">
    <property type="entry name" value="G PATCH DOMAIN CONTAINING PROTEIN"/>
    <property type="match status" value="1"/>
</dbReference>
<keyword evidence="4" id="KW-1185">Reference proteome</keyword>
<feature type="compositionally biased region" description="Polar residues" evidence="1">
    <location>
        <begin position="479"/>
        <end position="492"/>
    </location>
</feature>
<dbReference type="PROSITE" id="PS50174">
    <property type="entry name" value="G_PATCH"/>
    <property type="match status" value="1"/>
</dbReference>
<feature type="compositionally biased region" description="Polar residues" evidence="1">
    <location>
        <begin position="416"/>
        <end position="435"/>
    </location>
</feature>
<dbReference type="GO" id="GO:0010521">
    <property type="term" value="F:telomerase inhibitor activity"/>
    <property type="evidence" value="ECO:0007669"/>
    <property type="project" value="TreeGrafter"/>
</dbReference>
<feature type="region of interest" description="Disordered" evidence="1">
    <location>
        <begin position="787"/>
        <end position="814"/>
    </location>
</feature>
<dbReference type="GO" id="GO:0005730">
    <property type="term" value="C:nucleolus"/>
    <property type="evidence" value="ECO:0007669"/>
    <property type="project" value="TreeGrafter"/>
</dbReference>
<dbReference type="InterPro" id="IPR000467">
    <property type="entry name" value="G_patch_dom"/>
</dbReference>
<dbReference type="EMBL" id="OU963865">
    <property type="protein sequence ID" value="CAH0388230.1"/>
    <property type="molecule type" value="Genomic_DNA"/>
</dbReference>
<sequence>MAMLAEGKSKTKWVLNPRGSNAMEGMCFGRKILEKMGWQSGDGLGVNKQGVTEPLRVSYKNDVKGIGYKKNLDNEWLKVEDEFSKILQNLSNGEDTNQKEETNIESLEKKSESSKARLHYRKFTRNKDLSRYSEKDLSCILGHVKSVEPSLEESKEDDKFRDKGTIDQYFESMAFKFSQASNEAIGNDPSTETSSTGKPKKKRKRQEESSAESVQVCQDEEMKDQVTRSESYGATEPTEESSSSNFKSGDEKFSQKKKSRNSKEPSKAVGCLEDMPKLEEESTEVEVKIKKKKNKRVRFSEMDLIPTSIKTEEMPSSQSDEIDRGSHEIKLKKIELKSDSILEVAVNNLEQNSHETASSFTEISDSQGKTSSRKKRKEKKLAVSNCDDLGSIQSPVKMDKNGKRKKKKPKEEVNETETMVNLPSVLENSEFSSGCTKHRKKSKKRKCHLSETRQLRSSLAESSSSSDDDMKIPSAVMENDTSLKISSRQSSPIERDISKKKVDVANEEILDSDVTKYEKGKKRKRSSLEENSEGAPNSIDPENTEILDSHNKEPRKKKKKSKHLDSEEVPESCEKVEFNMHESPDFPTDPDGNASSERKRKKSKRNRAQVENLELDEVNLENGPREDSASSKKKEKSSKALKSVTFSENTECIVDDKSGANSESNENLNRKKAKRSKKDKTQVEPLDFESTDVEVSISEKGSKTIESQNTNSTSEVSDLKCEIDPNIGASKKKKKNLKSVDSNDESTKALDKDKNASQLDPEFCDQADSSALKTTDKKAKLLAMLAKTTKDESDDSDSDSNSKTPICSVSSEPTNKKAKLLAMLAKTTKDESDDSDSDSNLVAPVSSVFKGSNFERIPGYRNVSAR</sequence>
<feature type="domain" description="G-patch" evidence="2">
    <location>
        <begin position="25"/>
        <end position="71"/>
    </location>
</feature>
<feature type="region of interest" description="Disordered" evidence="1">
    <location>
        <begin position="306"/>
        <end position="326"/>
    </location>
</feature>
<feature type="region of interest" description="Disordered" evidence="1">
    <location>
        <begin position="180"/>
        <end position="291"/>
    </location>
</feature>
<feature type="compositionally biased region" description="Polar residues" evidence="1">
    <location>
        <begin position="180"/>
        <end position="197"/>
    </location>
</feature>
<feature type="compositionally biased region" description="Polar residues" evidence="1">
    <location>
        <begin position="350"/>
        <end position="368"/>
    </location>
</feature>
<organism evidence="3 4">
    <name type="scientific">Bemisia tabaci</name>
    <name type="common">Sweetpotato whitefly</name>
    <name type="synonym">Aleurodes tabaci</name>
    <dbReference type="NCBI Taxonomy" id="7038"/>
    <lineage>
        <taxon>Eukaryota</taxon>
        <taxon>Metazoa</taxon>
        <taxon>Ecdysozoa</taxon>
        <taxon>Arthropoda</taxon>
        <taxon>Hexapoda</taxon>
        <taxon>Insecta</taxon>
        <taxon>Pterygota</taxon>
        <taxon>Neoptera</taxon>
        <taxon>Paraneoptera</taxon>
        <taxon>Hemiptera</taxon>
        <taxon>Sternorrhyncha</taxon>
        <taxon>Aleyrodoidea</taxon>
        <taxon>Aleyrodidae</taxon>
        <taxon>Aleyrodinae</taxon>
        <taxon>Bemisia</taxon>
    </lineage>
</organism>
<feature type="compositionally biased region" description="Basic and acidic residues" evidence="1">
    <location>
        <begin position="493"/>
        <end position="504"/>
    </location>
</feature>
<feature type="compositionally biased region" description="Basic and acidic residues" evidence="1">
    <location>
        <begin position="274"/>
        <end position="288"/>
    </location>
</feature>
<feature type="region of interest" description="Disordered" evidence="1">
    <location>
        <begin position="90"/>
        <end position="111"/>
    </location>
</feature>
<dbReference type="AlphaFoldDB" id="A0A9P0ABJ2"/>
<feature type="compositionally biased region" description="Basic and acidic residues" evidence="1">
    <location>
        <begin position="745"/>
        <end position="755"/>
    </location>
</feature>
<proteinExistence type="predicted"/>
<dbReference type="GO" id="GO:0003676">
    <property type="term" value="F:nucleic acid binding"/>
    <property type="evidence" value="ECO:0007669"/>
    <property type="project" value="InterPro"/>
</dbReference>
<dbReference type="Pfam" id="PF01585">
    <property type="entry name" value="G-patch"/>
    <property type="match status" value="1"/>
</dbReference>
<accession>A0A9P0ABJ2</accession>
<dbReference type="Proteomes" id="UP001152759">
    <property type="component" value="Chromosome 4"/>
</dbReference>
<feature type="compositionally biased region" description="Basic and acidic residues" evidence="1">
    <location>
        <begin position="623"/>
        <end position="632"/>
    </location>
</feature>
<feature type="compositionally biased region" description="Basic residues" evidence="1">
    <location>
        <begin position="436"/>
        <end position="447"/>
    </location>
</feature>
<name>A0A9P0ABJ2_BEMTA</name>
<evidence type="ECO:0000313" key="3">
    <source>
        <dbReference type="EMBL" id="CAH0388230.1"/>
    </source>
</evidence>
<protein>
    <recommendedName>
        <fullName evidence="2">G-patch domain-containing protein</fullName>
    </recommendedName>
</protein>
<evidence type="ECO:0000313" key="4">
    <source>
        <dbReference type="Proteomes" id="UP001152759"/>
    </source>
</evidence>
<dbReference type="InterPro" id="IPR050656">
    <property type="entry name" value="PINX1"/>
</dbReference>
<feature type="compositionally biased region" description="Basic residues" evidence="1">
    <location>
        <begin position="598"/>
        <end position="607"/>
    </location>
</feature>
<reference evidence="3" key="1">
    <citation type="submission" date="2021-12" db="EMBL/GenBank/DDBJ databases">
        <authorList>
            <person name="King R."/>
        </authorList>
    </citation>
    <scope>NUCLEOTIDE SEQUENCE</scope>
</reference>
<dbReference type="PANTHER" id="PTHR23149:SF27">
    <property type="entry name" value="PIN2_TERF1-INTERACTING TELOMERASE INHIBITOR 1"/>
    <property type="match status" value="1"/>
</dbReference>